<keyword evidence="7 8" id="KW-0472">Membrane</keyword>
<protein>
    <submittedName>
        <fullName evidence="9">4-azaleucine resistance transporter AzlC</fullName>
    </submittedName>
</protein>
<evidence type="ECO:0000256" key="4">
    <source>
        <dbReference type="ARBA" id="ARBA00022475"/>
    </source>
</evidence>
<sequence>MEINKGNFIDTRKNSIHDFFDGSRQSLPIALGYFPVSFTFGLMAVNGGIPVWIVILISMTNLTSAGQFAGTNLIIAGAGYVEITVTTFVINIRYMLMSLSLSQKIAQGVSNAKRWIMSFGITDETFTVAAMQKKDITFAFMLGLEILPYMGWALGTAAGAVVCTLLPETLQNSMGIALYAMFIALVIPAAKKSKAALAVSACAIFISSLLRWIPVFSVISGGWRIIIATLIACTLGAKFFPMEDVVNAG</sequence>
<dbReference type="EMBL" id="QKMR01000012">
    <property type="protein sequence ID" value="PYG87255.1"/>
    <property type="molecule type" value="Genomic_DNA"/>
</dbReference>
<feature type="transmembrane region" description="Helical" evidence="8">
    <location>
        <begin position="73"/>
        <end position="96"/>
    </location>
</feature>
<feature type="transmembrane region" description="Helical" evidence="8">
    <location>
        <begin position="30"/>
        <end position="53"/>
    </location>
</feature>
<evidence type="ECO:0000256" key="2">
    <source>
        <dbReference type="ARBA" id="ARBA00010735"/>
    </source>
</evidence>
<evidence type="ECO:0000256" key="5">
    <source>
        <dbReference type="ARBA" id="ARBA00022692"/>
    </source>
</evidence>
<evidence type="ECO:0000256" key="1">
    <source>
        <dbReference type="ARBA" id="ARBA00004651"/>
    </source>
</evidence>
<comment type="subcellular location">
    <subcellularLocation>
        <location evidence="1">Cell membrane</location>
        <topology evidence="1">Multi-pass membrane protein</topology>
    </subcellularLocation>
</comment>
<comment type="similarity">
    <text evidence="2">Belongs to the AzlC family.</text>
</comment>
<reference evidence="9 10" key="1">
    <citation type="submission" date="2018-06" db="EMBL/GenBank/DDBJ databases">
        <title>Genomic Encyclopedia of Type Strains, Phase I: the one thousand microbial genomes (KMG-I) project.</title>
        <authorList>
            <person name="Kyrpides N."/>
        </authorList>
    </citation>
    <scope>NUCLEOTIDE SEQUENCE [LARGE SCALE GENOMIC DNA]</scope>
    <source>
        <strain evidence="9 10">DSM 19573</strain>
    </source>
</reference>
<name>A0A318XJ40_9FIRM</name>
<evidence type="ECO:0000313" key="10">
    <source>
        <dbReference type="Proteomes" id="UP000248132"/>
    </source>
</evidence>
<feature type="transmembrane region" description="Helical" evidence="8">
    <location>
        <begin position="146"/>
        <end position="167"/>
    </location>
</feature>
<gene>
    <name evidence="9" type="ORF">LY28_02160</name>
</gene>
<dbReference type="AlphaFoldDB" id="A0A318XJ40"/>
<dbReference type="GO" id="GO:0005886">
    <property type="term" value="C:plasma membrane"/>
    <property type="evidence" value="ECO:0007669"/>
    <property type="project" value="UniProtKB-SubCell"/>
</dbReference>
<evidence type="ECO:0000313" key="9">
    <source>
        <dbReference type="EMBL" id="PYG87255.1"/>
    </source>
</evidence>
<dbReference type="GO" id="GO:1903785">
    <property type="term" value="P:L-valine transmembrane transport"/>
    <property type="evidence" value="ECO:0007669"/>
    <property type="project" value="TreeGrafter"/>
</dbReference>
<dbReference type="Pfam" id="PF03591">
    <property type="entry name" value="AzlC"/>
    <property type="match status" value="1"/>
</dbReference>
<dbReference type="PANTHER" id="PTHR34979:SF1">
    <property type="entry name" value="INNER MEMBRANE PROTEIN YGAZ"/>
    <property type="match status" value="1"/>
</dbReference>
<keyword evidence="3" id="KW-0813">Transport</keyword>
<evidence type="ECO:0000256" key="8">
    <source>
        <dbReference type="SAM" id="Phobius"/>
    </source>
</evidence>
<keyword evidence="5 8" id="KW-0812">Transmembrane</keyword>
<keyword evidence="10" id="KW-1185">Reference proteome</keyword>
<dbReference type="PANTHER" id="PTHR34979">
    <property type="entry name" value="INNER MEMBRANE PROTEIN YGAZ"/>
    <property type="match status" value="1"/>
</dbReference>
<evidence type="ECO:0000256" key="3">
    <source>
        <dbReference type="ARBA" id="ARBA00022448"/>
    </source>
</evidence>
<proteinExistence type="inferred from homology"/>
<dbReference type="OrthoDB" id="3177005at2"/>
<evidence type="ECO:0000256" key="7">
    <source>
        <dbReference type="ARBA" id="ARBA00023136"/>
    </source>
</evidence>
<keyword evidence="4" id="KW-1003">Cell membrane</keyword>
<organism evidence="9 10">
    <name type="scientific">Ruminiclostridium sufflavum DSM 19573</name>
    <dbReference type="NCBI Taxonomy" id="1121337"/>
    <lineage>
        <taxon>Bacteria</taxon>
        <taxon>Bacillati</taxon>
        <taxon>Bacillota</taxon>
        <taxon>Clostridia</taxon>
        <taxon>Eubacteriales</taxon>
        <taxon>Oscillospiraceae</taxon>
        <taxon>Ruminiclostridium</taxon>
    </lineage>
</organism>
<accession>A0A318XJ40</accession>
<feature type="transmembrane region" description="Helical" evidence="8">
    <location>
        <begin position="173"/>
        <end position="190"/>
    </location>
</feature>
<dbReference type="Proteomes" id="UP000248132">
    <property type="component" value="Unassembled WGS sequence"/>
</dbReference>
<evidence type="ECO:0000256" key="6">
    <source>
        <dbReference type="ARBA" id="ARBA00022989"/>
    </source>
</evidence>
<comment type="caution">
    <text evidence="9">The sequence shown here is derived from an EMBL/GenBank/DDBJ whole genome shotgun (WGS) entry which is preliminary data.</text>
</comment>
<feature type="transmembrane region" description="Helical" evidence="8">
    <location>
        <begin position="221"/>
        <end position="240"/>
    </location>
</feature>
<dbReference type="InterPro" id="IPR011606">
    <property type="entry name" value="Brnchd-chn_aa_trnsp_permease"/>
</dbReference>
<feature type="transmembrane region" description="Helical" evidence="8">
    <location>
        <begin position="197"/>
        <end position="215"/>
    </location>
</feature>
<keyword evidence="6 8" id="KW-1133">Transmembrane helix</keyword>
<dbReference type="RefSeq" id="WP_110462192.1">
    <property type="nucleotide sequence ID" value="NZ_QKMR01000012.1"/>
</dbReference>